<name>A0A011Q9G9_ACCRE</name>
<proteinExistence type="predicted"/>
<keyword evidence="3" id="KW-1185">Reference proteome</keyword>
<feature type="chain" id="PRO_5001463135" description="Carboxypeptidase regulatory-like domain-containing protein" evidence="1">
    <location>
        <begin position="28"/>
        <end position="342"/>
    </location>
</feature>
<feature type="signal peptide" evidence="1">
    <location>
        <begin position="1"/>
        <end position="27"/>
    </location>
</feature>
<gene>
    <name evidence="2" type="ORF">AW11_03305</name>
</gene>
<dbReference type="EMBL" id="JEMY01000048">
    <property type="protein sequence ID" value="EXI85892.1"/>
    <property type="molecule type" value="Genomic_DNA"/>
</dbReference>
<dbReference type="AlphaFoldDB" id="A0A011Q9G9"/>
<evidence type="ECO:0000313" key="2">
    <source>
        <dbReference type="EMBL" id="EXI85892.1"/>
    </source>
</evidence>
<keyword evidence="1" id="KW-0732">Signal</keyword>
<accession>A0A011Q9G9</accession>
<dbReference type="Proteomes" id="UP000022141">
    <property type="component" value="Unassembled WGS sequence"/>
</dbReference>
<sequence length="342" mass="36871">MPGSARLVSRALLLFSAHLLPVGQAPAVELDPGRDLRVSFSTHGTEKGAGFVTGEVSRIEPQDFSCVLLEFGLFTRFDQKRAGQASQRLGVFPVRVDGLGSQATVVYRKAFPFPAGIRLEKVSTCPGEPAKEATKEAAKGAGPPQIVAFKATPNPVQRGGSVTFSWEVHNADRVRLFDESGEIETRNLLPSGQRGWPLATSGDESMAIDEPTTFRLLAQKNDGKRVSASTTVRLLKAQSASCRIFGKVTGTPVRARLSPKGPMEIFQLAQVGVFVPGERQPTLRARVDAQGNYSFATVPGNQEFRVAPLGPSWRYDHGDDTVACLPGRSVRVDFAIQGVLND</sequence>
<reference evidence="2" key="1">
    <citation type="submission" date="2014-02" db="EMBL/GenBank/DDBJ databases">
        <title>Expanding our view of genomic diversity in Candidatus Accumulibacter clades.</title>
        <authorList>
            <person name="Skennerton C.T."/>
            <person name="Barr J.J."/>
            <person name="Slater F.R."/>
            <person name="Bond P.L."/>
            <person name="Tyson G.W."/>
        </authorList>
    </citation>
    <scope>NUCLEOTIDE SEQUENCE [LARGE SCALE GENOMIC DNA]</scope>
</reference>
<protein>
    <recommendedName>
        <fullName evidence="4">Carboxypeptidase regulatory-like domain-containing protein</fullName>
    </recommendedName>
</protein>
<dbReference type="STRING" id="1454004.AW11_03305"/>
<organism evidence="2 3">
    <name type="scientific">Accumulibacter regalis</name>
    <dbReference type="NCBI Taxonomy" id="522306"/>
    <lineage>
        <taxon>Bacteria</taxon>
        <taxon>Pseudomonadati</taxon>
        <taxon>Pseudomonadota</taxon>
        <taxon>Betaproteobacteria</taxon>
        <taxon>Candidatus Accumulibacter</taxon>
    </lineage>
</organism>
<evidence type="ECO:0000256" key="1">
    <source>
        <dbReference type="SAM" id="SignalP"/>
    </source>
</evidence>
<evidence type="ECO:0008006" key="4">
    <source>
        <dbReference type="Google" id="ProtNLM"/>
    </source>
</evidence>
<comment type="caution">
    <text evidence="2">The sequence shown here is derived from an EMBL/GenBank/DDBJ whole genome shotgun (WGS) entry which is preliminary data.</text>
</comment>
<dbReference type="PATRIC" id="fig|1454004.3.peg.3405"/>
<evidence type="ECO:0000313" key="3">
    <source>
        <dbReference type="Proteomes" id="UP000022141"/>
    </source>
</evidence>